<feature type="compositionally biased region" description="Basic and acidic residues" evidence="1">
    <location>
        <begin position="404"/>
        <end position="413"/>
    </location>
</feature>
<feature type="chain" id="PRO_5003821808" evidence="2">
    <location>
        <begin position="20"/>
        <end position="913"/>
    </location>
</feature>
<evidence type="ECO:0000313" key="4">
    <source>
        <dbReference type="Proteomes" id="UP000003163"/>
    </source>
</evidence>
<dbReference type="HOGENOM" id="CLU_318561_0_0_1"/>
<feature type="signal peptide" evidence="2">
    <location>
        <begin position="1"/>
        <end position="19"/>
    </location>
</feature>
<comment type="caution">
    <text evidence="3">The sequence shown here is derived from an EMBL/GenBank/DDBJ whole genome shotgun (WGS) entry which is preliminary data.</text>
</comment>
<dbReference type="InParanoid" id="J9D3L8"/>
<feature type="compositionally biased region" description="Polar residues" evidence="1">
    <location>
        <begin position="414"/>
        <end position="427"/>
    </location>
</feature>
<protein>
    <submittedName>
        <fullName evidence="3">Uncharacterized protein</fullName>
    </submittedName>
</protein>
<evidence type="ECO:0000256" key="1">
    <source>
        <dbReference type="SAM" id="MobiDB-lite"/>
    </source>
</evidence>
<name>J9D3L8_EDHAE</name>
<evidence type="ECO:0000256" key="2">
    <source>
        <dbReference type="SAM" id="SignalP"/>
    </source>
</evidence>
<dbReference type="VEuPathDB" id="MicrosporidiaDB:EDEG_00287"/>
<reference evidence="3 4" key="1">
    <citation type="submission" date="2011-08" db="EMBL/GenBank/DDBJ databases">
        <authorList>
            <person name="Liu Z.J."/>
            <person name="Shi F.L."/>
            <person name="Lu J.Q."/>
            <person name="Li M."/>
            <person name="Wang Z.L."/>
        </authorList>
    </citation>
    <scope>NUCLEOTIDE SEQUENCE [LARGE SCALE GENOMIC DNA]</scope>
    <source>
        <strain evidence="3 4">USNM 41457</strain>
    </source>
</reference>
<proteinExistence type="predicted"/>
<keyword evidence="4" id="KW-1185">Reference proteome</keyword>
<gene>
    <name evidence="3" type="ORF">EDEG_00287</name>
</gene>
<dbReference type="AlphaFoldDB" id="J9D3L8"/>
<dbReference type="Proteomes" id="UP000003163">
    <property type="component" value="Unassembled WGS sequence"/>
</dbReference>
<dbReference type="EMBL" id="AFBI03000003">
    <property type="protein sequence ID" value="EJW02431.1"/>
    <property type="molecule type" value="Genomic_DNA"/>
</dbReference>
<organism evidence="3 4">
    <name type="scientific">Edhazardia aedis (strain USNM 41457)</name>
    <name type="common">Microsporidian parasite</name>
    <dbReference type="NCBI Taxonomy" id="1003232"/>
    <lineage>
        <taxon>Eukaryota</taxon>
        <taxon>Fungi</taxon>
        <taxon>Fungi incertae sedis</taxon>
        <taxon>Microsporidia</taxon>
        <taxon>Edhazardia</taxon>
    </lineage>
</organism>
<keyword evidence="2" id="KW-0732">Signal</keyword>
<sequence length="913" mass="107322">MFWICFIFLFVKSSDISKSSKIQHFDVNCGFKKSLISRYNKEKDELESKNNTNEYKSSFMESCEGERSMKRRFEEFNDSDVSSKIMCVKNGFSDTFSDKNNADISNDLFSINNSDKTPNKKHLKCQPFSSDHFRKFEKQNNYDFDKSKTISFRNSAQEKISRNIAMQCEKKEFKKSNITQPNNEMKLFNEAIMKPHDAMMKERHFNNSSSKNDPLFVHRNSDDYPVDQFLVRTHKKNQDMIKKTTARNNKIVDKRISLNKYSSKLQEKSRKRCCFSISDRSKQSPSNLQNIEEQQLKINSDNFYGVKDDVPIDLPTQKTAIDNINKSKLLTTINDRLRIKNNYQYLSDEIMKQKIALNTEIALFKKRSQFRGLNKKNFDYELALSKNKIVHNKKTTKLSNDSSDINKDQESNRDSISGSSLAQTTNDSEIQRLELHSSVEKKQDELKRISIERKKPKKDIINHNKNVKSNTLNHLNIPKPYLQKKMTIYHSEMAASFQMIYKIFPNLFDLIQVKTVNLSTLLHEKLIKFNSDRNLILKQVKIASDSIQKYENSAIHTNLLRMYAELIKVFCDYKQFDGGVIRIRQMWLVVSLFYPETTGFIRMLVNKYLNLLHIENELNILLNFSKPKTNYKEDCCTTKSASEKKSTEIEVLFEGYSKENTKNLHEAVQNFLETCEKLINNSCISQRFLNVSISINDPFKTENLWQNKKYLLCQNDVHKINGCYSFLKILLTLPKEIIEQSEIAFYYKICLLHEQSPTSNRKNTSNFFDVLKYIFAFEYPYDMRKKLEHYIDSTLYKYQTYKYSKGKNSFDIFNFFYACNLELYKYISITIYQIDVEPILKKIARNLEFFLGKNISIKPVNKIELNVKFAESKKFCSIFEEYSDLLFFSSKKALISSFFNISLFVSLLQAKSI</sequence>
<evidence type="ECO:0000313" key="3">
    <source>
        <dbReference type="EMBL" id="EJW02431.1"/>
    </source>
</evidence>
<feature type="region of interest" description="Disordered" evidence="1">
    <location>
        <begin position="395"/>
        <end position="427"/>
    </location>
</feature>
<reference evidence="4" key="2">
    <citation type="submission" date="2015-07" db="EMBL/GenBank/DDBJ databases">
        <title>Contrasting host-pathogen interactions and genome evolution in two generalist and specialist microsporidian pathogens of mosquitoes.</title>
        <authorList>
            <consortium name="The Broad Institute Genomics Platform"/>
            <consortium name="The Broad Institute Genome Sequencing Center for Infectious Disease"/>
            <person name="Cuomo C.A."/>
            <person name="Sanscrainte N.D."/>
            <person name="Goldberg J.M."/>
            <person name="Heiman D."/>
            <person name="Young S."/>
            <person name="Zeng Q."/>
            <person name="Becnel J.J."/>
            <person name="Birren B.W."/>
        </authorList>
    </citation>
    <scope>NUCLEOTIDE SEQUENCE [LARGE SCALE GENOMIC DNA]</scope>
    <source>
        <strain evidence="4">USNM 41457</strain>
    </source>
</reference>
<accession>J9D3L8</accession>